<dbReference type="Proteomes" id="UP000285636">
    <property type="component" value="Unassembled WGS sequence"/>
</dbReference>
<dbReference type="Gene3D" id="2.30.140.50">
    <property type="entry name" value="Protein of unknown function DUF2790"/>
    <property type="match status" value="1"/>
</dbReference>
<organism evidence="2 3">
    <name type="scientific">Pseudomonas brassicacearum</name>
    <dbReference type="NCBI Taxonomy" id="930166"/>
    <lineage>
        <taxon>Bacteria</taxon>
        <taxon>Pseudomonadati</taxon>
        <taxon>Pseudomonadota</taxon>
        <taxon>Gammaproteobacteria</taxon>
        <taxon>Pseudomonadales</taxon>
        <taxon>Pseudomonadaceae</taxon>
        <taxon>Pseudomonas</taxon>
    </lineage>
</organism>
<evidence type="ECO:0000313" key="2">
    <source>
        <dbReference type="EMBL" id="RON24771.1"/>
    </source>
</evidence>
<evidence type="ECO:0000256" key="1">
    <source>
        <dbReference type="SAM" id="SignalP"/>
    </source>
</evidence>
<reference evidence="2 3" key="1">
    <citation type="submission" date="2016-10" db="EMBL/GenBank/DDBJ databases">
        <title>Comparative genome analysis of multiple Pseudomonas spp. focuses on biocontrol and plant growth promoting traits.</title>
        <authorList>
            <person name="Tao X.-Y."/>
            <person name="Taylor C.G."/>
        </authorList>
    </citation>
    <scope>NUCLEOTIDE SEQUENCE [LARGE SCALE GENOMIC DNA]</scope>
    <source>
        <strain evidence="2 3">38D7</strain>
    </source>
</reference>
<sequence length="90" mass="9574">MKFSKFALLLALASLGAPAFADDNASTAATTKAPVETYTYDTHLDIKRVISVSDVGDECGPVPAQMTYEDSRGQQHVLQYQVMGTGCSNG</sequence>
<name>A0A423IH55_9PSED</name>
<evidence type="ECO:0000313" key="3">
    <source>
        <dbReference type="Proteomes" id="UP000285636"/>
    </source>
</evidence>
<evidence type="ECO:0008006" key="4">
    <source>
        <dbReference type="Google" id="ProtNLM"/>
    </source>
</evidence>
<dbReference type="Pfam" id="PF10976">
    <property type="entry name" value="DUF2790"/>
    <property type="match status" value="1"/>
</dbReference>
<gene>
    <name evidence="2" type="ORF">BK660_03640</name>
</gene>
<dbReference type="RefSeq" id="WP_123432140.1">
    <property type="nucleotide sequence ID" value="NZ_MOBK01000001.1"/>
</dbReference>
<feature type="signal peptide" evidence="1">
    <location>
        <begin position="1"/>
        <end position="21"/>
    </location>
</feature>
<feature type="chain" id="PRO_5019381428" description="DUF2790 domain-containing protein" evidence="1">
    <location>
        <begin position="22"/>
        <end position="90"/>
    </location>
</feature>
<proteinExistence type="predicted"/>
<dbReference type="EMBL" id="MOBK01000001">
    <property type="protein sequence ID" value="RON24771.1"/>
    <property type="molecule type" value="Genomic_DNA"/>
</dbReference>
<accession>A0A423IH55</accession>
<keyword evidence="1" id="KW-0732">Signal</keyword>
<dbReference type="AlphaFoldDB" id="A0A423IH55"/>
<protein>
    <recommendedName>
        <fullName evidence="4">DUF2790 domain-containing protein</fullName>
    </recommendedName>
</protein>
<dbReference type="InterPro" id="IPR021245">
    <property type="entry name" value="DUF2790"/>
</dbReference>
<comment type="caution">
    <text evidence="2">The sequence shown here is derived from an EMBL/GenBank/DDBJ whole genome shotgun (WGS) entry which is preliminary data.</text>
</comment>